<evidence type="ECO:0000313" key="10">
    <source>
        <dbReference type="EMBL" id="OUQ09797.1"/>
    </source>
</evidence>
<dbReference type="GO" id="GO:0016651">
    <property type="term" value="F:oxidoreductase activity, acting on NAD(P)H"/>
    <property type="evidence" value="ECO:0007669"/>
    <property type="project" value="UniProtKB-ARBA"/>
</dbReference>
<reference evidence="12" key="1">
    <citation type="submission" date="2017-04" db="EMBL/GenBank/DDBJ databases">
        <title>Function of individual gut microbiota members based on whole genome sequencing of pure cultures obtained from chicken caecum.</title>
        <authorList>
            <person name="Medvecky M."/>
            <person name="Cejkova D."/>
            <person name="Polansky O."/>
            <person name="Karasova D."/>
            <person name="Kubasova T."/>
            <person name="Cizek A."/>
            <person name="Rychlik I."/>
        </authorList>
    </citation>
    <scope>NUCLEOTIDE SEQUENCE [LARGE SCALE GENOMIC DNA]</scope>
    <source>
        <strain evidence="12">An144</strain>
    </source>
</reference>
<dbReference type="InterPro" id="IPR010087">
    <property type="entry name" value="Flav_short"/>
</dbReference>
<name>A0A0H2Q2L9_9ENTE</name>
<dbReference type="InterPro" id="IPR008254">
    <property type="entry name" value="Flavodoxin/NO_synth"/>
</dbReference>
<keyword evidence="4 8" id="KW-0813">Transport</keyword>
<dbReference type="SUPFAM" id="SSF52218">
    <property type="entry name" value="Flavoproteins"/>
    <property type="match status" value="1"/>
</dbReference>
<dbReference type="NCBIfam" id="TIGR01753">
    <property type="entry name" value="flav_short"/>
    <property type="match status" value="1"/>
</dbReference>
<evidence type="ECO:0000313" key="13">
    <source>
        <dbReference type="Proteomes" id="UP000196503"/>
    </source>
</evidence>
<dbReference type="PANTHER" id="PTHR42809:SF1">
    <property type="entry name" value="FLAVODOXIN 1"/>
    <property type="match status" value="1"/>
</dbReference>
<comment type="cofactor">
    <cofactor evidence="1 8">
        <name>FMN</name>
        <dbReference type="ChEBI" id="CHEBI:58210"/>
    </cofactor>
</comment>
<evidence type="ECO:0000256" key="7">
    <source>
        <dbReference type="ARBA" id="ARBA00022982"/>
    </source>
</evidence>
<organism evidence="11 13">
    <name type="scientific">Enterococcus cecorum</name>
    <dbReference type="NCBI Taxonomy" id="44008"/>
    <lineage>
        <taxon>Bacteria</taxon>
        <taxon>Bacillati</taxon>
        <taxon>Bacillota</taxon>
        <taxon>Bacilli</taxon>
        <taxon>Lactobacillales</taxon>
        <taxon>Enterococcaceae</taxon>
        <taxon>Enterococcus</taxon>
    </lineage>
</organism>
<comment type="function">
    <text evidence="2 8">Low-potential electron donor to a number of redox enzymes.</text>
</comment>
<dbReference type="Gene3D" id="3.40.50.360">
    <property type="match status" value="1"/>
</dbReference>
<evidence type="ECO:0000256" key="3">
    <source>
        <dbReference type="ARBA" id="ARBA00005267"/>
    </source>
</evidence>
<evidence type="ECO:0000256" key="1">
    <source>
        <dbReference type="ARBA" id="ARBA00001917"/>
    </source>
</evidence>
<proteinExistence type="inferred from homology"/>
<dbReference type="AlphaFoldDB" id="A0A0H2Q2L9"/>
<dbReference type="PROSITE" id="PS50902">
    <property type="entry name" value="FLAVODOXIN_LIKE"/>
    <property type="match status" value="1"/>
</dbReference>
<dbReference type="NCBIfam" id="NF005587">
    <property type="entry name" value="PRK07308.1"/>
    <property type="match status" value="1"/>
</dbReference>
<evidence type="ECO:0000256" key="2">
    <source>
        <dbReference type="ARBA" id="ARBA00003297"/>
    </source>
</evidence>
<dbReference type="RefSeq" id="WP_047241651.1">
    <property type="nucleotide sequence ID" value="NZ_CP010060.1"/>
</dbReference>
<reference evidence="10" key="3">
    <citation type="journal article" date="2018" name="BMC Genomics">
        <title>Whole genome sequencing and function prediction of 133 gut anaerobes isolated from chicken caecum in pure cultures.</title>
        <authorList>
            <person name="Medvecky M."/>
            <person name="Cejkova D."/>
            <person name="Polansky O."/>
            <person name="Karasova D."/>
            <person name="Kubasova T."/>
            <person name="Cizek A."/>
            <person name="Rychlik I."/>
        </authorList>
    </citation>
    <scope>NUCLEOTIDE SEQUENCE</scope>
    <source>
        <strain evidence="10">An144</strain>
    </source>
</reference>
<dbReference type="PANTHER" id="PTHR42809">
    <property type="entry name" value="FLAVODOXIN 2"/>
    <property type="match status" value="1"/>
</dbReference>
<evidence type="ECO:0000313" key="11">
    <source>
        <dbReference type="EMBL" id="OUZ14757.1"/>
    </source>
</evidence>
<dbReference type="GO" id="GO:0009055">
    <property type="term" value="F:electron transfer activity"/>
    <property type="evidence" value="ECO:0007669"/>
    <property type="project" value="UniProtKB-UniRule"/>
</dbReference>
<sequence length="150" mass="16452">MPLAKIFYASLTGNTEEIADIVAESLEDLDFDVEIEECSNVSASDFEDADLCVVATYTYGDGDLPDEIVDLYDDLLEMDLSGKVFGVCGSGDTFYDYFCKSVDDFEQAFLKTGAIKGADSVKVELNAEDEDIDDLEEFAKQLAKSVEENA</sequence>
<evidence type="ECO:0000256" key="5">
    <source>
        <dbReference type="ARBA" id="ARBA00022630"/>
    </source>
</evidence>
<keyword evidence="5 8" id="KW-0285">Flavoprotein</keyword>
<evidence type="ECO:0000256" key="4">
    <source>
        <dbReference type="ARBA" id="ARBA00022448"/>
    </source>
</evidence>
<evidence type="ECO:0000256" key="8">
    <source>
        <dbReference type="RuleBase" id="RU367037"/>
    </source>
</evidence>
<feature type="domain" description="Flavodoxin-like" evidence="9">
    <location>
        <begin position="4"/>
        <end position="143"/>
    </location>
</feature>
<dbReference type="Proteomes" id="UP000196503">
    <property type="component" value="Unassembled WGS sequence"/>
</dbReference>
<dbReference type="Proteomes" id="UP000196074">
    <property type="component" value="Unassembled WGS sequence"/>
</dbReference>
<gene>
    <name evidence="11" type="ORF">A5869_001862</name>
    <name evidence="10" type="ORF">B5E88_08515</name>
</gene>
<dbReference type="GO" id="GO:0010181">
    <property type="term" value="F:FMN binding"/>
    <property type="evidence" value="ECO:0007669"/>
    <property type="project" value="UniProtKB-UniRule"/>
</dbReference>
<dbReference type="Pfam" id="PF00258">
    <property type="entry name" value="Flavodoxin_1"/>
    <property type="match status" value="1"/>
</dbReference>
<evidence type="ECO:0000259" key="9">
    <source>
        <dbReference type="PROSITE" id="PS50902"/>
    </source>
</evidence>
<dbReference type="InterPro" id="IPR001226">
    <property type="entry name" value="Flavodoxin_CS"/>
</dbReference>
<dbReference type="PROSITE" id="PS00201">
    <property type="entry name" value="FLAVODOXIN"/>
    <property type="match status" value="1"/>
</dbReference>
<dbReference type="InterPro" id="IPR050619">
    <property type="entry name" value="Flavodoxin"/>
</dbReference>
<dbReference type="PRINTS" id="PR00369">
    <property type="entry name" value="FLAVODOXIN"/>
</dbReference>
<protein>
    <recommendedName>
        <fullName evidence="8">Flavodoxin</fullName>
    </recommendedName>
</protein>
<dbReference type="EMBL" id="NIBL01000003">
    <property type="protein sequence ID" value="OUZ14757.1"/>
    <property type="molecule type" value="Genomic_DNA"/>
</dbReference>
<dbReference type="InterPro" id="IPR001094">
    <property type="entry name" value="Flavdoxin-like"/>
</dbReference>
<comment type="caution">
    <text evidence="11">The sequence shown here is derived from an EMBL/GenBank/DDBJ whole genome shotgun (WGS) entry which is preliminary data.</text>
</comment>
<reference evidence="11 13" key="2">
    <citation type="submission" date="2017-05" db="EMBL/GenBank/DDBJ databases">
        <title>The Genome Sequence of Enterococcus faecium 2D5_DIV0622.</title>
        <authorList>
            <consortium name="The Broad Institute Genomics Platform"/>
            <consortium name="The Broad Institute Genomic Center for Infectious Diseases"/>
            <person name="Earl A."/>
            <person name="Manson A."/>
            <person name="Schwartman J."/>
            <person name="Gilmore M."/>
            <person name="Abouelleil A."/>
            <person name="Cao P."/>
            <person name="Chapman S."/>
            <person name="Cusick C."/>
            <person name="Shea T."/>
            <person name="Young S."/>
            <person name="Neafsey D."/>
            <person name="Nusbaum C."/>
            <person name="Birren B."/>
        </authorList>
    </citation>
    <scope>NUCLEOTIDE SEQUENCE [LARGE SCALE GENOMIC DNA]</scope>
    <source>
        <strain evidence="11 13">2D5_DIV0622</strain>
    </source>
</reference>
<dbReference type="InterPro" id="IPR029039">
    <property type="entry name" value="Flavoprotein-like_sf"/>
</dbReference>
<keyword evidence="7 8" id="KW-0249">Electron transport</keyword>
<evidence type="ECO:0000313" key="12">
    <source>
        <dbReference type="Proteomes" id="UP000196074"/>
    </source>
</evidence>
<comment type="similarity">
    <text evidence="3 8">Belongs to the flavodoxin family.</text>
</comment>
<dbReference type="EMBL" id="NFLC01000016">
    <property type="protein sequence ID" value="OUQ09797.1"/>
    <property type="molecule type" value="Genomic_DNA"/>
</dbReference>
<accession>A0A0H2Q2L9</accession>
<evidence type="ECO:0000256" key="6">
    <source>
        <dbReference type="ARBA" id="ARBA00022643"/>
    </source>
</evidence>
<keyword evidence="6 8" id="KW-0288">FMN</keyword>